<keyword evidence="4" id="KW-0732">Signal</keyword>
<dbReference type="SUPFAM" id="SSF49452">
    <property type="entry name" value="Starch-binding domain-like"/>
    <property type="match status" value="1"/>
</dbReference>
<gene>
    <name evidence="6" type="ORF">HK107_03670</name>
</gene>
<reference evidence="6 7" key="1">
    <citation type="submission" date="2020-05" db="EMBL/GenBank/DDBJ databases">
        <title>Parvularcula mediterraneae sp. nov., isolated from polypropylene straw from shallow seawater of the seashore of Laganas in Zakynthos island, Greece.</title>
        <authorList>
            <person name="Szabo I."/>
            <person name="Al-Omari J."/>
            <person name="Rado J."/>
            <person name="Szerdahelyi G.S."/>
        </authorList>
    </citation>
    <scope>NUCLEOTIDE SEQUENCE [LARGE SCALE GENOMIC DNA]</scope>
    <source>
        <strain evidence="6 7">ZS-1/3</strain>
    </source>
</reference>
<organism evidence="6 7">
    <name type="scientific">Parvularcula mediterranea</name>
    <dbReference type="NCBI Taxonomy" id="2732508"/>
    <lineage>
        <taxon>Bacteria</taxon>
        <taxon>Pseudomonadati</taxon>
        <taxon>Pseudomonadota</taxon>
        <taxon>Alphaproteobacteria</taxon>
        <taxon>Parvularculales</taxon>
        <taxon>Parvularculaceae</taxon>
        <taxon>Parvularcula</taxon>
    </lineage>
</organism>
<evidence type="ECO:0000256" key="3">
    <source>
        <dbReference type="ARBA" id="ARBA00023237"/>
    </source>
</evidence>
<keyword evidence="7" id="KW-1185">Reference proteome</keyword>
<evidence type="ECO:0000256" key="4">
    <source>
        <dbReference type="SAM" id="SignalP"/>
    </source>
</evidence>
<evidence type="ECO:0000256" key="1">
    <source>
        <dbReference type="ARBA" id="ARBA00004442"/>
    </source>
</evidence>
<feature type="domain" description="TonB-dependent transporter Oar-like beta-barrel" evidence="5">
    <location>
        <begin position="351"/>
        <end position="758"/>
    </location>
</feature>
<keyword evidence="3" id="KW-0998">Cell outer membrane</keyword>
<keyword evidence="2" id="KW-0472">Membrane</keyword>
<dbReference type="Pfam" id="PF13620">
    <property type="entry name" value="CarboxypepD_reg"/>
    <property type="match status" value="1"/>
</dbReference>
<proteinExistence type="predicted"/>
<evidence type="ECO:0000313" key="6">
    <source>
        <dbReference type="EMBL" id="NNU15424.1"/>
    </source>
</evidence>
<evidence type="ECO:0000313" key="7">
    <source>
        <dbReference type="Proteomes" id="UP000536835"/>
    </source>
</evidence>
<feature type="chain" id="PRO_5031424022" description="TonB-dependent transporter Oar-like beta-barrel domain-containing protein" evidence="4">
    <location>
        <begin position="27"/>
        <end position="1146"/>
    </location>
</feature>
<dbReference type="Gene3D" id="2.60.40.1120">
    <property type="entry name" value="Carboxypeptidase-like, regulatory domain"/>
    <property type="match status" value="1"/>
</dbReference>
<name>A0A7Y3RJW1_9PROT</name>
<dbReference type="EMBL" id="JABFCX010000002">
    <property type="protein sequence ID" value="NNU15424.1"/>
    <property type="molecule type" value="Genomic_DNA"/>
</dbReference>
<dbReference type="SUPFAM" id="SSF56935">
    <property type="entry name" value="Porins"/>
    <property type="match status" value="1"/>
</dbReference>
<dbReference type="InterPro" id="IPR013784">
    <property type="entry name" value="Carb-bd-like_fold"/>
</dbReference>
<dbReference type="GO" id="GO:0009279">
    <property type="term" value="C:cell outer membrane"/>
    <property type="evidence" value="ECO:0007669"/>
    <property type="project" value="UniProtKB-SubCell"/>
</dbReference>
<dbReference type="Proteomes" id="UP000536835">
    <property type="component" value="Unassembled WGS sequence"/>
</dbReference>
<protein>
    <recommendedName>
        <fullName evidence="5">TonB-dependent transporter Oar-like beta-barrel domain-containing protein</fullName>
    </recommendedName>
</protein>
<feature type="signal peptide" evidence="4">
    <location>
        <begin position="1"/>
        <end position="26"/>
    </location>
</feature>
<dbReference type="InterPro" id="IPR057601">
    <property type="entry name" value="Oar-like_b-barrel"/>
</dbReference>
<feature type="domain" description="TonB-dependent transporter Oar-like beta-barrel" evidence="5">
    <location>
        <begin position="245"/>
        <end position="316"/>
    </location>
</feature>
<dbReference type="Gene3D" id="2.40.170.20">
    <property type="entry name" value="TonB-dependent receptor, beta-barrel domain"/>
    <property type="match status" value="1"/>
</dbReference>
<dbReference type="RefSeq" id="WP_173196885.1">
    <property type="nucleotide sequence ID" value="NZ_JABFCX010000002.1"/>
</dbReference>
<accession>A0A7Y3RJW1</accession>
<dbReference type="AlphaFoldDB" id="A0A7Y3RJW1"/>
<dbReference type="InterPro" id="IPR036942">
    <property type="entry name" value="Beta-barrel_TonB_sf"/>
</dbReference>
<sequence length="1146" mass="124816">MFDSRWAGGAAALAIAASLAPVAAIAQETTSSVSGVVVSDSGAPVAGATVTIRDTRTGATRTLTAGNTGGFSAGNLTVGGPYTVTASAPGYASSTIEGVRLSLGSEARLTVQLGAQGGDEIVVRATRQNVAQTAIGPNSSFDLETIESFPSIQRTVTDIIRFDPRVSLDLNNEVPRVSCIGGNDRTNTLTVDGVVRADTFGLNGTPFAARNTFIVPFDSISQATVEFAPFDVEYGQFTGCNINVVTKSGSNDFSGSVFGFYNSNELQSETVDGEDFSLNEFEDYNYGFTLGGPIIKDKLFFFVGYEETDDADPQTTGPSGSGLGSSNEFDFITVAQANEIIDVLETQYGYNTQGIATSLPQSSERFLARIDWIINEDHRFEVTYDTLEESNIEEDDYSFRFNTFTPFGSFEDEGTESTTISARLFSQWNDRLSTEVRYSRADVQDNQGPVAGGEAQSANPTPRIALRVENDGNEGVFLAGPGNFRSANQLDTVGTQLKLKADYEVDAHTFTFGYELNHFDAFNLFIRNATGVLLFEDLDGLRAGTLIDTTGTDPRDIEAREFPRANEIRNFEVAPAYGEFSLTGNPEDAAAEFERSIHALYIQDEWNPLPGLEILAGLRYEFYTGDATPLENPNFFARYGFSNQRDFNDLDIWLPRLGVNYDFGATKFGDLSMRFGAGVFTGGDPTVWFSNAFSNAGSNVGAGEFFEGNCTAADLQVIDGNGNFTGLPQCVIDAGASQAANALADTQSTDPNLELASVVRANWGYSLLTDFDGAANGFFDDWQVDVDWIYSRFQNPYNFVDLAQVIDPSEGNNGFTIDGRPIYASIDPSVAGCNAELIGTGGTPPSYINVTQECFNTRRDNEIQLTNDEGFGATTVSILFSKRFDYDLFGFDGGARFNMGYAYSDVENRRDLTSSQSTSNYDGTALFDRQDPGVGTSGFETRHNFTAALNFDQEFIKDYRTNFGLFFSAQEGRPYSLVFDNGGVFSDSTSGNANTLLYVPTGENDPFISPLSDTQAVADYVSLIRTNDCLNDSRGGTFERNSCRADWFLDLDLRISQEFPVPGGLDDKLIAFLDIDNFGNLLTDSWNVRRTVGQRVGVVEVDVDDQGRYIISDFQSGNFETNGDTRDFISFNASAWTVQIGAKYEF</sequence>
<evidence type="ECO:0000259" key="5">
    <source>
        <dbReference type="Pfam" id="PF25183"/>
    </source>
</evidence>
<dbReference type="Pfam" id="PF25183">
    <property type="entry name" value="OMP_b-brl_4"/>
    <property type="match status" value="2"/>
</dbReference>
<comment type="caution">
    <text evidence="6">The sequence shown here is derived from an EMBL/GenBank/DDBJ whole genome shotgun (WGS) entry which is preliminary data.</text>
</comment>
<dbReference type="GO" id="GO:0030246">
    <property type="term" value="F:carbohydrate binding"/>
    <property type="evidence" value="ECO:0007669"/>
    <property type="project" value="InterPro"/>
</dbReference>
<comment type="subcellular location">
    <subcellularLocation>
        <location evidence="1">Cell outer membrane</location>
    </subcellularLocation>
</comment>
<evidence type="ECO:0000256" key="2">
    <source>
        <dbReference type="ARBA" id="ARBA00023136"/>
    </source>
</evidence>